<dbReference type="PANTHER" id="PTHR42732:SF1">
    <property type="entry name" value="BETA-MANNOSIDASE"/>
    <property type="match status" value="1"/>
</dbReference>
<dbReference type="Pfam" id="PF02836">
    <property type="entry name" value="Glyco_hydro_2_C"/>
    <property type="match status" value="1"/>
</dbReference>
<dbReference type="RefSeq" id="WP_219750040.1">
    <property type="nucleotide sequence ID" value="NZ_JAHXZN010000008.1"/>
</dbReference>
<reference evidence="2 3" key="1">
    <citation type="submission" date="2021-07" db="EMBL/GenBank/DDBJ databases">
        <title>Sphingomonas sp.</title>
        <authorList>
            <person name="Feng G."/>
            <person name="Li J."/>
            <person name="Pan M."/>
        </authorList>
    </citation>
    <scope>NUCLEOTIDE SEQUENCE [LARGE SCALE GENOMIC DNA]</scope>
    <source>
        <strain evidence="2 3">RRHST34</strain>
    </source>
</reference>
<organism evidence="2 3">
    <name type="scientific">Sphingomonas citri</name>
    <dbReference type="NCBI Taxonomy" id="2862499"/>
    <lineage>
        <taxon>Bacteria</taxon>
        <taxon>Pseudomonadati</taxon>
        <taxon>Pseudomonadota</taxon>
        <taxon>Alphaproteobacteria</taxon>
        <taxon>Sphingomonadales</taxon>
        <taxon>Sphingomonadaceae</taxon>
        <taxon>Sphingomonas</taxon>
    </lineage>
</organism>
<dbReference type="EMBL" id="JAHXZN010000008">
    <property type="protein sequence ID" value="MBW6532524.1"/>
    <property type="molecule type" value="Genomic_DNA"/>
</dbReference>
<evidence type="ECO:0000313" key="2">
    <source>
        <dbReference type="EMBL" id="MBW6532524.1"/>
    </source>
</evidence>
<name>A0ABS7BSE3_9SPHN</name>
<dbReference type="SUPFAM" id="SSF51445">
    <property type="entry name" value="(Trans)glycosidases"/>
    <property type="match status" value="1"/>
</dbReference>
<evidence type="ECO:0000259" key="1">
    <source>
        <dbReference type="Pfam" id="PF02836"/>
    </source>
</evidence>
<dbReference type="Gene3D" id="3.20.20.80">
    <property type="entry name" value="Glycosidases"/>
    <property type="match status" value="1"/>
</dbReference>
<accession>A0ABS7BSE3</accession>
<dbReference type="SUPFAM" id="SSF49785">
    <property type="entry name" value="Galactose-binding domain-like"/>
    <property type="match status" value="1"/>
</dbReference>
<dbReference type="InterPro" id="IPR017853">
    <property type="entry name" value="GH"/>
</dbReference>
<evidence type="ECO:0000313" key="3">
    <source>
        <dbReference type="Proteomes" id="UP000759103"/>
    </source>
</evidence>
<dbReference type="InterPro" id="IPR008979">
    <property type="entry name" value="Galactose-bd-like_sf"/>
</dbReference>
<comment type="caution">
    <text evidence="2">The sequence shown here is derived from an EMBL/GenBank/DDBJ whole genome shotgun (WGS) entry which is preliminary data.</text>
</comment>
<dbReference type="PANTHER" id="PTHR42732">
    <property type="entry name" value="BETA-GALACTOSIDASE"/>
    <property type="match status" value="1"/>
</dbReference>
<dbReference type="Gene3D" id="2.60.120.260">
    <property type="entry name" value="Galactose-binding domain-like"/>
    <property type="match status" value="1"/>
</dbReference>
<sequence length="953" mass="105584">MSDVDAASMIDRRRLVQSLLAAPFLGVPASTAAASGERGLVGVWRRALDPDDRGVAQRWQGRRLAETLPLPGSLEQHQVGRAVSVDTPWTGDINDRSFFTAADYARYRAPGNVQVPFFLQPDSWYRGPAWYQRDIEVPAEWRGRRVELFLERPHWETRVWVDDRAAGHSDALHVPHVHDLGVLAPGTHRLTIRVDNRMIVEIGHNGHGVTDHTQGNWNGIAGRIELRARDRVAIERVELSPSLAAGELRVRALLRREAGAPAVAAVEVRLQGATHRAPVTWRSGEGEARLAIAVAAADRAPWDEFDPVLHEVTVHVDGGEQWQGRFGWRELVGTPDGFAINGRPMMFRGALECSIFPLTGHPATDPESWRRIMRRIKEYGLNHLRCHSYCPPEAAFDAADEAGVYLQIETVWANQSTHIGSGLPVDRWVYAETDRILAAHGNHPSFVLMTHGNEPGGGKAADGEKRRDAFLADYVRHYRALDDRRLWTSGSGWPEIGENQYHVTPTPRVQAWGEELRSRINRAPPETVTDYRDFVARHRVPVISHEIGQWCVYPNLDERRKYTGYLKARNFDIFADRLRDNGLEELAPAFVSASGRLQLLCYKEDIESALRTHRFGGFQLLGLQDFPGQGSALVGVLDPFWDDKGYVTGQEYRRFCAPIVPLARLPRRVLRSGEPLAFTVDIAHFGAAPIAAARVGWRVVAADGAELASGAFPERALPLGNAPLDLSAAPRLRTERATAAKLVVTVTAAGQTIAENDWDIWVYLAALAPTPRVRRADRIDAALLRHLEEGGTALIGLPPERVANHADRPVKLGFSSIFWNTLWTERQAPTTLGVLCDPAHPALADFPTTPHSDWHWWYLIHRAGALRLDGLPRGLTPIVRVIDDWFTARPLGLIVEVALGKGRAIVCGFALDGAGTDDPVSRQLVASLETYMASFAFRPATRVTAAQLASVTA</sequence>
<dbReference type="InterPro" id="IPR006103">
    <property type="entry name" value="Glyco_hydro_2_cat"/>
</dbReference>
<dbReference type="InterPro" id="IPR051913">
    <property type="entry name" value="GH2_Domain-Containing"/>
</dbReference>
<dbReference type="Proteomes" id="UP000759103">
    <property type="component" value="Unassembled WGS sequence"/>
</dbReference>
<gene>
    <name evidence="2" type="ORF">KZ820_17420</name>
</gene>
<keyword evidence="3" id="KW-1185">Reference proteome</keyword>
<feature type="domain" description="Glycoside hydrolase family 2 catalytic" evidence="1">
    <location>
        <begin position="338"/>
        <end position="488"/>
    </location>
</feature>
<proteinExistence type="predicted"/>
<protein>
    <recommendedName>
        <fullName evidence="1">Glycoside hydrolase family 2 catalytic domain-containing protein</fullName>
    </recommendedName>
</protein>